<gene>
    <name evidence="1" type="ORF">N0B51_14840</name>
</gene>
<keyword evidence="2" id="KW-1185">Reference proteome</keyword>
<feature type="non-terminal residue" evidence="1">
    <location>
        <position position="1"/>
    </location>
</feature>
<evidence type="ECO:0000313" key="2">
    <source>
        <dbReference type="Proteomes" id="UP001142648"/>
    </source>
</evidence>
<proteinExistence type="predicted"/>
<feature type="non-terminal residue" evidence="1">
    <location>
        <position position="174"/>
    </location>
</feature>
<dbReference type="EMBL" id="JAOAMV010000032">
    <property type="protein sequence ID" value="MCT2560257.1"/>
    <property type="molecule type" value="Genomic_DNA"/>
</dbReference>
<name>A0A9X2W3V4_9SPHN</name>
<organism evidence="1 2">
    <name type="scientific">Tsuneonella litorea</name>
    <dbReference type="NCBI Taxonomy" id="2976475"/>
    <lineage>
        <taxon>Bacteria</taxon>
        <taxon>Pseudomonadati</taxon>
        <taxon>Pseudomonadota</taxon>
        <taxon>Alphaproteobacteria</taxon>
        <taxon>Sphingomonadales</taxon>
        <taxon>Erythrobacteraceae</taxon>
        <taxon>Tsuneonella</taxon>
    </lineage>
</organism>
<reference evidence="1" key="1">
    <citation type="submission" date="2022-09" db="EMBL/GenBank/DDBJ databases">
        <title>The genome sequence of Tsuneonella sp. YG55.</title>
        <authorList>
            <person name="Liu Y."/>
        </authorList>
    </citation>
    <scope>NUCLEOTIDE SEQUENCE</scope>
    <source>
        <strain evidence="1">YG55</strain>
    </source>
</reference>
<sequence length="174" mass="15503">ITATAGMIDIDAGSVAAGALKATGDVLVDAGGAVSLASALADSDGSGAGNLAIGAVTLPSSLTVTGAAQGVAVDLQASGAVQLGSVTSTGGVVDIDSTAGSITTAGVTATGGDALLTAPGAITTGGISASNAIDVDSTGGGALSLGTLTAGTTIALDTTGAVTAGGTTAGGALT</sequence>
<protein>
    <submittedName>
        <fullName evidence="1">Uncharacterized protein</fullName>
    </submittedName>
</protein>
<comment type="caution">
    <text evidence="1">The sequence shown here is derived from an EMBL/GenBank/DDBJ whole genome shotgun (WGS) entry which is preliminary data.</text>
</comment>
<dbReference type="AlphaFoldDB" id="A0A9X2W3V4"/>
<evidence type="ECO:0000313" key="1">
    <source>
        <dbReference type="EMBL" id="MCT2560257.1"/>
    </source>
</evidence>
<dbReference type="Proteomes" id="UP001142648">
    <property type="component" value="Unassembled WGS sequence"/>
</dbReference>
<accession>A0A9X2W3V4</accession>
<dbReference type="RefSeq" id="WP_259963375.1">
    <property type="nucleotide sequence ID" value="NZ_JAOAMV010000032.1"/>
</dbReference>